<comment type="catalytic activity">
    <reaction evidence="3">
        <text>N(6)-[(R)-lipoyl]-L-lysyl-[protein] + 3-methyl-2-oxobutanoate + H(+) = N(6)-[(R)-S(8)-2-methylpropanoyldihydrolipoyl]-L-lysyl-[protein] + CO2</text>
        <dbReference type="Rhea" id="RHEA:13457"/>
        <dbReference type="Rhea" id="RHEA-COMP:10474"/>
        <dbReference type="Rhea" id="RHEA-COMP:10497"/>
        <dbReference type="ChEBI" id="CHEBI:11851"/>
        <dbReference type="ChEBI" id="CHEBI:15378"/>
        <dbReference type="ChEBI" id="CHEBI:16526"/>
        <dbReference type="ChEBI" id="CHEBI:83099"/>
        <dbReference type="ChEBI" id="CHEBI:83142"/>
        <dbReference type="EC" id="1.2.4.4"/>
    </reaction>
    <physiologicalReaction direction="left-to-right" evidence="3">
        <dbReference type="Rhea" id="RHEA:13458"/>
    </physiologicalReaction>
</comment>
<dbReference type="GO" id="GO:0007584">
    <property type="term" value="P:response to nutrient"/>
    <property type="evidence" value="ECO:0007669"/>
    <property type="project" value="TreeGrafter"/>
</dbReference>
<evidence type="ECO:0000256" key="2">
    <source>
        <dbReference type="ARBA" id="ARBA00023002"/>
    </source>
</evidence>
<dbReference type="PANTHER" id="PTHR42980">
    <property type="entry name" value="2-OXOISOVALERATE DEHYDROGENASE SUBUNIT BETA-RELATED"/>
    <property type="match status" value="1"/>
</dbReference>
<reference evidence="6 7" key="1">
    <citation type="submission" date="2014-04" db="EMBL/GenBank/DDBJ databases">
        <authorList>
            <consortium name="DOE Joint Genome Institute"/>
            <person name="Kuo A."/>
            <person name="Zuccaro A."/>
            <person name="Kohler A."/>
            <person name="Nagy L.G."/>
            <person name="Floudas D."/>
            <person name="Copeland A."/>
            <person name="Barry K.W."/>
            <person name="Cichocki N."/>
            <person name="Veneault-Fourrey C."/>
            <person name="LaButti K."/>
            <person name="Lindquist E.A."/>
            <person name="Lipzen A."/>
            <person name="Lundell T."/>
            <person name="Morin E."/>
            <person name="Murat C."/>
            <person name="Sun H."/>
            <person name="Tunlid A."/>
            <person name="Henrissat B."/>
            <person name="Grigoriev I.V."/>
            <person name="Hibbett D.S."/>
            <person name="Martin F."/>
            <person name="Nordberg H.P."/>
            <person name="Cantor M.N."/>
            <person name="Hua S.X."/>
        </authorList>
    </citation>
    <scope>NUCLEOTIDE SEQUENCE [LARGE SCALE GENOMIC DNA]</scope>
    <source>
        <strain evidence="6 7">MAFF 305830</strain>
    </source>
</reference>
<reference evidence="7" key="2">
    <citation type="submission" date="2015-01" db="EMBL/GenBank/DDBJ databases">
        <title>Evolutionary Origins and Diversification of the Mycorrhizal Mutualists.</title>
        <authorList>
            <consortium name="DOE Joint Genome Institute"/>
            <consortium name="Mycorrhizal Genomics Consortium"/>
            <person name="Kohler A."/>
            <person name="Kuo A."/>
            <person name="Nagy L.G."/>
            <person name="Floudas D."/>
            <person name="Copeland A."/>
            <person name="Barry K.W."/>
            <person name="Cichocki N."/>
            <person name="Veneault-Fourrey C."/>
            <person name="LaButti K."/>
            <person name="Lindquist E.A."/>
            <person name="Lipzen A."/>
            <person name="Lundell T."/>
            <person name="Morin E."/>
            <person name="Murat C."/>
            <person name="Riley R."/>
            <person name="Ohm R."/>
            <person name="Sun H."/>
            <person name="Tunlid A."/>
            <person name="Henrissat B."/>
            <person name="Grigoriev I.V."/>
            <person name="Hibbett D.S."/>
            <person name="Martin F."/>
        </authorList>
    </citation>
    <scope>NUCLEOTIDE SEQUENCE [LARGE SCALE GENOMIC DNA]</scope>
    <source>
        <strain evidence="7">MAFF 305830</strain>
    </source>
</reference>
<comment type="cofactor">
    <cofactor evidence="1">
        <name>thiamine diphosphate</name>
        <dbReference type="ChEBI" id="CHEBI:58937"/>
    </cofactor>
</comment>
<organism evidence="6 7">
    <name type="scientific">Serendipita vermifera MAFF 305830</name>
    <dbReference type="NCBI Taxonomy" id="933852"/>
    <lineage>
        <taxon>Eukaryota</taxon>
        <taxon>Fungi</taxon>
        <taxon>Dikarya</taxon>
        <taxon>Basidiomycota</taxon>
        <taxon>Agaricomycotina</taxon>
        <taxon>Agaricomycetes</taxon>
        <taxon>Sebacinales</taxon>
        <taxon>Serendipitaceae</taxon>
        <taxon>Serendipita</taxon>
    </lineage>
</organism>
<dbReference type="AlphaFoldDB" id="A0A0C2X3L9"/>
<accession>A0A0C2X3L9</accession>
<dbReference type="GO" id="GO:0003863">
    <property type="term" value="F:branched-chain 2-oxo acid dehydrogenase activity"/>
    <property type="evidence" value="ECO:0007669"/>
    <property type="project" value="UniProtKB-EC"/>
</dbReference>
<evidence type="ECO:0000313" key="6">
    <source>
        <dbReference type="EMBL" id="KIM23977.1"/>
    </source>
</evidence>
<dbReference type="SUPFAM" id="SSF52518">
    <property type="entry name" value="Thiamin diphosphate-binding fold (THDP-binding)"/>
    <property type="match status" value="1"/>
</dbReference>
<dbReference type="Gene3D" id="3.40.50.970">
    <property type="match status" value="1"/>
</dbReference>
<feature type="domain" description="Transketolase-like pyrimidine-binding" evidence="5">
    <location>
        <begin position="94"/>
        <end position="150"/>
    </location>
</feature>
<dbReference type="Pfam" id="PF02779">
    <property type="entry name" value="Transket_pyr"/>
    <property type="match status" value="1"/>
</dbReference>
<proteinExistence type="predicted"/>
<keyword evidence="2" id="KW-0560">Oxidoreductase</keyword>
<evidence type="ECO:0000256" key="1">
    <source>
        <dbReference type="ARBA" id="ARBA00001964"/>
    </source>
</evidence>
<gene>
    <name evidence="6" type="ORF">M408DRAFT_247247</name>
</gene>
<keyword evidence="7" id="KW-1185">Reference proteome</keyword>
<evidence type="ECO:0000259" key="5">
    <source>
        <dbReference type="Pfam" id="PF02779"/>
    </source>
</evidence>
<dbReference type="Proteomes" id="UP000054097">
    <property type="component" value="Unassembled WGS sequence"/>
</dbReference>
<feature type="region of interest" description="Disordered" evidence="4">
    <location>
        <begin position="70"/>
        <end position="94"/>
    </location>
</feature>
<dbReference type="HOGENOM" id="CLU_1620084_0_0_1"/>
<dbReference type="InterPro" id="IPR029061">
    <property type="entry name" value="THDP-binding"/>
</dbReference>
<dbReference type="GO" id="GO:0009083">
    <property type="term" value="P:branched-chain amino acid catabolic process"/>
    <property type="evidence" value="ECO:0007669"/>
    <property type="project" value="TreeGrafter"/>
</dbReference>
<evidence type="ECO:0000313" key="7">
    <source>
        <dbReference type="Proteomes" id="UP000054097"/>
    </source>
</evidence>
<dbReference type="OrthoDB" id="878at2759"/>
<dbReference type="InterPro" id="IPR005475">
    <property type="entry name" value="Transketolase-like_Pyr-bd"/>
</dbReference>
<dbReference type="PANTHER" id="PTHR42980:SF1">
    <property type="entry name" value="2-OXOISOVALERATE DEHYDROGENASE SUBUNIT BETA, MITOCHONDRIAL"/>
    <property type="match status" value="1"/>
</dbReference>
<protein>
    <recommendedName>
        <fullName evidence="5">Transketolase-like pyrimidine-binding domain-containing protein</fullName>
    </recommendedName>
</protein>
<name>A0A0C2X3L9_SERVB</name>
<dbReference type="GO" id="GO:0006091">
    <property type="term" value="P:generation of precursor metabolites and energy"/>
    <property type="evidence" value="ECO:0007669"/>
    <property type="project" value="UniProtKB-ARBA"/>
</dbReference>
<sequence length="164" mass="17700">MNPLRPRTTSSRLLLRTRASFIPSASVHGRIRCNATANTDATLKPPPAGGELPGIATSKILRKTRETALKTPGIRWTDDAESPSPDGGRETSQKNMYQAVRDALSIALAKDDNAVVFGEDVAFGGVFRCTMGLAQEYGRERVFNTPLTEQVGHSPSSFPLCLLS</sequence>
<dbReference type="STRING" id="933852.A0A0C2X3L9"/>
<evidence type="ECO:0000256" key="4">
    <source>
        <dbReference type="SAM" id="MobiDB-lite"/>
    </source>
</evidence>
<dbReference type="EMBL" id="KN824329">
    <property type="protein sequence ID" value="KIM23977.1"/>
    <property type="molecule type" value="Genomic_DNA"/>
</dbReference>
<evidence type="ECO:0000256" key="3">
    <source>
        <dbReference type="ARBA" id="ARBA00051764"/>
    </source>
</evidence>